<protein>
    <recommendedName>
        <fullName evidence="3">Spindle pole body-associated protein cut12 domain-containing protein</fullName>
    </recommendedName>
</protein>
<feature type="region of interest" description="Disordered" evidence="2">
    <location>
        <begin position="483"/>
        <end position="502"/>
    </location>
</feature>
<organism evidence="4 5">
    <name type="scientific">Meristemomyces frigidus</name>
    <dbReference type="NCBI Taxonomy" id="1508187"/>
    <lineage>
        <taxon>Eukaryota</taxon>
        <taxon>Fungi</taxon>
        <taxon>Dikarya</taxon>
        <taxon>Ascomycota</taxon>
        <taxon>Pezizomycotina</taxon>
        <taxon>Dothideomycetes</taxon>
        <taxon>Dothideomycetidae</taxon>
        <taxon>Mycosphaerellales</taxon>
        <taxon>Teratosphaeriaceae</taxon>
        <taxon>Meristemomyces</taxon>
    </lineage>
</organism>
<feature type="region of interest" description="Disordered" evidence="2">
    <location>
        <begin position="511"/>
        <end position="560"/>
    </location>
</feature>
<feature type="compositionally biased region" description="Polar residues" evidence="2">
    <location>
        <begin position="182"/>
        <end position="191"/>
    </location>
</feature>
<feature type="region of interest" description="Disordered" evidence="2">
    <location>
        <begin position="600"/>
        <end position="620"/>
    </location>
</feature>
<proteinExistence type="predicted"/>
<feature type="compositionally biased region" description="Polar residues" evidence="2">
    <location>
        <begin position="460"/>
        <end position="473"/>
    </location>
</feature>
<evidence type="ECO:0000256" key="1">
    <source>
        <dbReference type="SAM" id="Coils"/>
    </source>
</evidence>
<comment type="caution">
    <text evidence="4">The sequence shown here is derived from an EMBL/GenBank/DDBJ whole genome shotgun (WGS) entry which is preliminary data.</text>
</comment>
<gene>
    <name evidence="4" type="ORF">LTR62_005227</name>
</gene>
<feature type="domain" description="Spindle pole body-associated protein cut12" evidence="3">
    <location>
        <begin position="219"/>
        <end position="317"/>
    </location>
</feature>
<dbReference type="Proteomes" id="UP001310890">
    <property type="component" value="Unassembled WGS sequence"/>
</dbReference>
<keyword evidence="1" id="KW-0175">Coiled coil</keyword>
<dbReference type="InterPro" id="IPR021589">
    <property type="entry name" value="Cut12"/>
</dbReference>
<accession>A0AAN7YFH3</accession>
<feature type="region of interest" description="Disordered" evidence="2">
    <location>
        <begin position="399"/>
        <end position="473"/>
    </location>
</feature>
<feature type="region of interest" description="Disordered" evidence="2">
    <location>
        <begin position="85"/>
        <end position="106"/>
    </location>
</feature>
<name>A0AAN7YFH3_9PEZI</name>
<evidence type="ECO:0000313" key="4">
    <source>
        <dbReference type="EMBL" id="KAK5111199.1"/>
    </source>
</evidence>
<feature type="compositionally biased region" description="Polar residues" evidence="2">
    <location>
        <begin position="85"/>
        <end position="101"/>
    </location>
</feature>
<dbReference type="AlphaFoldDB" id="A0AAN7YFH3"/>
<evidence type="ECO:0000259" key="3">
    <source>
        <dbReference type="Pfam" id="PF11500"/>
    </source>
</evidence>
<feature type="compositionally biased region" description="Polar residues" evidence="2">
    <location>
        <begin position="517"/>
        <end position="534"/>
    </location>
</feature>
<feature type="compositionally biased region" description="Basic and acidic residues" evidence="2">
    <location>
        <begin position="233"/>
        <end position="243"/>
    </location>
</feature>
<feature type="coiled-coil region" evidence="1">
    <location>
        <begin position="282"/>
        <end position="330"/>
    </location>
</feature>
<dbReference type="EMBL" id="JAVRRL010000041">
    <property type="protein sequence ID" value="KAK5111199.1"/>
    <property type="molecule type" value="Genomic_DNA"/>
</dbReference>
<reference evidence="4" key="1">
    <citation type="submission" date="2023-08" db="EMBL/GenBank/DDBJ databases">
        <title>Black Yeasts Isolated from many extreme environments.</title>
        <authorList>
            <person name="Coleine C."/>
            <person name="Stajich J.E."/>
            <person name="Selbmann L."/>
        </authorList>
    </citation>
    <scope>NUCLEOTIDE SEQUENCE</scope>
    <source>
        <strain evidence="4">CCFEE 5401</strain>
    </source>
</reference>
<feature type="compositionally biased region" description="Basic and acidic residues" evidence="2">
    <location>
        <begin position="400"/>
        <end position="414"/>
    </location>
</feature>
<feature type="compositionally biased region" description="Polar residues" evidence="2">
    <location>
        <begin position="437"/>
        <end position="446"/>
    </location>
</feature>
<feature type="compositionally biased region" description="Basic and acidic residues" evidence="2">
    <location>
        <begin position="447"/>
        <end position="457"/>
    </location>
</feature>
<feature type="region of interest" description="Disordered" evidence="2">
    <location>
        <begin position="158"/>
        <end position="243"/>
    </location>
</feature>
<dbReference type="Pfam" id="PF11500">
    <property type="entry name" value="Cut12"/>
    <property type="match status" value="1"/>
</dbReference>
<sequence length="671" mass="73911">MVTVDKQDCSLHHNTLLYTSIPLHDTVYGAHNDLSRVVKMLHWLAGQKQSEGPTDPDATGYIEPPETPAPVFAVRAFKHAIFGTPQTVQQPKPRRNSNNDTARARLQTRFDRPQLTRPKSVGDARLTEDVPEPIFSPTKGILMTPGTAAAKRKTVTFGAHVKPEDNKPQPQIDPAEDDADSLANNAPSHYNMSDDGIPDTTDRVGRRNKLTVALEHARDESGKRSAKTHKRNKSVDEPELPRDLKVSDSGQYWKAQYDSYRENSQREIRKLITKQKSAKTFARDKDDQCNELADELRQERKKVEKLERRMVELQAQLKAMQLELAHSTEVGPSTIDTKPGSAVFTKEVVMAHRHKDATTTAAPHATSDASAKTVKPAHMLVPGTNDVAGQWMARKQPVLKHQEHTETLEAESKKPRSRARLGAARTKTDDDIWDLSVDTSTAPQSRSQERAVAESKTGRYVTSGTGVTPLQTLNINTMPSMGMARRDSAQPSPPTDHFANEPLVRQEVVRTNESKGQETILSNPLPSLPMQSSDKAQDIESHSKSPLNQKPATPDIANDLRIPVPASSPFQPNPMAAPSITVQKKPAYFDHDPHQIKISALTSTKDEQPPATKPRSALTENVKPTAAWNAINAPGAGVRLSSLTDRSGKELDQDRIAAARARLAAKVRGPS</sequence>
<evidence type="ECO:0000313" key="5">
    <source>
        <dbReference type="Proteomes" id="UP001310890"/>
    </source>
</evidence>
<evidence type="ECO:0000256" key="2">
    <source>
        <dbReference type="SAM" id="MobiDB-lite"/>
    </source>
</evidence>